<evidence type="ECO:0000313" key="1">
    <source>
        <dbReference type="EMBL" id="KAF2630956.1"/>
    </source>
</evidence>
<proteinExistence type="predicted"/>
<comment type="caution">
    <text evidence="1">The sequence shown here is derived from an EMBL/GenBank/DDBJ whole genome shotgun (WGS) entry which is preliminary data.</text>
</comment>
<dbReference type="Proteomes" id="UP000799754">
    <property type="component" value="Unassembled WGS sequence"/>
</dbReference>
<evidence type="ECO:0000313" key="2">
    <source>
        <dbReference type="Proteomes" id="UP000799754"/>
    </source>
</evidence>
<dbReference type="EMBL" id="MU006705">
    <property type="protein sequence ID" value="KAF2630956.1"/>
    <property type="molecule type" value="Genomic_DNA"/>
</dbReference>
<sequence length="658" mass="72153">MSWSGPVAGAAPYQAPPYANGQPSYGQHPPHQYGQQPPYGQYQHGSSYPGPPQRPQDNRPPKKKGNPIITRYPPPPGYRGPAQPQGPFNAHQHPAQFQSPAQPGFQQAPPAQPAYPGQGYVVAPPQQGYHPQSYGPPQPPSYPPSYTQGQNYQWPQQAYQPNQAPPQAPAYPGTQGYGAPQTSYQQYAAHTAAVDPNQQAYSQAPGWPPAHAQAPYPPQSQYNAYSGPATNDQPMLDPNATPTPTTAHLVSTPPTSSHPPASAPHDNATGNKPELCLAWDDWDFDFDGAIWPKSNEPVDPNLSLGVITWHPAKQMTRALPATFEEAEEQSLKPTPEKLGNGESVSIYFTADNSHEAFLDVRQTDEWEYIQDDPAFVVFADEEMRHNLVPVEDCIAQRDRSDEPFEVSVKVEDAEMHEADWSVMDNLEQALSASGEDSKPTDWVRESESAKPQTQEDILASLGVTGLPKPVSGEPMTFPMPVQEIKPPVSLPEKPETSLQYTMASRPQAEMQRSHSLGGPRAINPPAAPQRPYGSMSSSTVGRPPPPSPPPEHDRYDPWNPSNRQQQYHANGFNGGRGSPARSEASNGTAAGSDFGTEKPTETSEQAIIRDSKFERSDSSVSRKRSYGDTDADDDRLRQHDDHTKRKRRSQVDGAYGRR</sequence>
<organism evidence="1 2">
    <name type="scientific">Macroventuria anomochaeta</name>
    <dbReference type="NCBI Taxonomy" id="301207"/>
    <lineage>
        <taxon>Eukaryota</taxon>
        <taxon>Fungi</taxon>
        <taxon>Dikarya</taxon>
        <taxon>Ascomycota</taxon>
        <taxon>Pezizomycotina</taxon>
        <taxon>Dothideomycetes</taxon>
        <taxon>Pleosporomycetidae</taxon>
        <taxon>Pleosporales</taxon>
        <taxon>Pleosporineae</taxon>
        <taxon>Didymellaceae</taxon>
        <taxon>Macroventuria</taxon>
    </lineage>
</organism>
<reference evidence="1" key="1">
    <citation type="journal article" date="2020" name="Stud. Mycol.">
        <title>101 Dothideomycetes genomes: a test case for predicting lifestyles and emergence of pathogens.</title>
        <authorList>
            <person name="Haridas S."/>
            <person name="Albert R."/>
            <person name="Binder M."/>
            <person name="Bloem J."/>
            <person name="Labutti K."/>
            <person name="Salamov A."/>
            <person name="Andreopoulos B."/>
            <person name="Baker S."/>
            <person name="Barry K."/>
            <person name="Bills G."/>
            <person name="Bluhm B."/>
            <person name="Cannon C."/>
            <person name="Castanera R."/>
            <person name="Culley D."/>
            <person name="Daum C."/>
            <person name="Ezra D."/>
            <person name="Gonzalez J."/>
            <person name="Henrissat B."/>
            <person name="Kuo A."/>
            <person name="Liang C."/>
            <person name="Lipzen A."/>
            <person name="Lutzoni F."/>
            <person name="Magnuson J."/>
            <person name="Mondo S."/>
            <person name="Nolan M."/>
            <person name="Ohm R."/>
            <person name="Pangilinan J."/>
            <person name="Park H.-J."/>
            <person name="Ramirez L."/>
            <person name="Alfaro M."/>
            <person name="Sun H."/>
            <person name="Tritt A."/>
            <person name="Yoshinaga Y."/>
            <person name="Zwiers L.-H."/>
            <person name="Turgeon B."/>
            <person name="Goodwin S."/>
            <person name="Spatafora J."/>
            <person name="Crous P."/>
            <person name="Grigoriev I."/>
        </authorList>
    </citation>
    <scope>NUCLEOTIDE SEQUENCE</scope>
    <source>
        <strain evidence="1">CBS 525.71</strain>
    </source>
</reference>
<accession>A0ACB6SA04</accession>
<keyword evidence="2" id="KW-1185">Reference proteome</keyword>
<name>A0ACB6SA04_9PLEO</name>
<protein>
    <submittedName>
        <fullName evidence="1">Uncharacterized protein</fullName>
    </submittedName>
</protein>
<gene>
    <name evidence="1" type="ORF">BU25DRAFT_221439</name>
</gene>